<evidence type="ECO:0000256" key="11">
    <source>
        <dbReference type="ARBA" id="ARBA00023235"/>
    </source>
</evidence>
<evidence type="ECO:0000256" key="3">
    <source>
        <dbReference type="ARBA" id="ARBA00006001"/>
    </source>
</evidence>
<comment type="function">
    <text evidence="14 19">Bifunctional enzyme that catalyzes the epimerization of the S- and R-forms of NAD(P)HX and the dehydration of the S-form of NAD(P)HX at the expense of ADP, which is converted to AMP. This allows the repair of both epimers of NAD(P)HX, a damaged form of NAD(P)H that is a result of enzymatic or heat-dependent hydration.</text>
</comment>
<feature type="binding site" evidence="17">
    <location>
        <position position="329"/>
    </location>
    <ligand>
        <name>(6S)-NADPHX</name>
        <dbReference type="ChEBI" id="CHEBI:64076"/>
    </ligand>
</feature>
<evidence type="ECO:0000256" key="4">
    <source>
        <dbReference type="ARBA" id="ARBA00009524"/>
    </source>
</evidence>
<comment type="cofactor">
    <cofactor evidence="17">
        <name>Mg(2+)</name>
        <dbReference type="ChEBI" id="CHEBI:18420"/>
    </cofactor>
</comment>
<dbReference type="GO" id="GO:0110051">
    <property type="term" value="P:metabolite repair"/>
    <property type="evidence" value="ECO:0007669"/>
    <property type="project" value="TreeGrafter"/>
</dbReference>
<dbReference type="EMBL" id="QQOH01000003">
    <property type="protein sequence ID" value="RDE19635.1"/>
    <property type="molecule type" value="Genomic_DNA"/>
</dbReference>
<accession>A0A369WJL1</accession>
<evidence type="ECO:0000256" key="13">
    <source>
        <dbReference type="ARBA" id="ARBA00023268"/>
    </source>
</evidence>
<dbReference type="PROSITE" id="PS51383">
    <property type="entry name" value="YJEF_C_3"/>
    <property type="match status" value="1"/>
</dbReference>
<dbReference type="GO" id="GO:0052855">
    <property type="term" value="F:ADP-dependent NAD(P)H-hydrate dehydratase activity"/>
    <property type="evidence" value="ECO:0007669"/>
    <property type="project" value="UniProtKB-UniRule"/>
</dbReference>
<keyword evidence="7 17" id="KW-0067">ATP-binding</keyword>
<proteinExistence type="inferred from homology"/>
<feature type="binding site" evidence="17">
    <location>
        <position position="444"/>
    </location>
    <ligand>
        <name>AMP</name>
        <dbReference type="ChEBI" id="CHEBI:456215"/>
    </ligand>
</feature>
<dbReference type="Gene3D" id="3.40.50.10260">
    <property type="entry name" value="YjeF N-terminal domain"/>
    <property type="match status" value="1"/>
</dbReference>
<evidence type="ECO:0000256" key="8">
    <source>
        <dbReference type="ARBA" id="ARBA00022857"/>
    </source>
</evidence>
<comment type="similarity">
    <text evidence="4 19">In the C-terminal section; belongs to the NnrD/CARKD family.</text>
</comment>
<gene>
    <name evidence="17" type="primary">nnrD</name>
    <name evidence="18" type="synonym">nnrE</name>
    <name evidence="22" type="ORF">DV711_12185</name>
</gene>
<dbReference type="Pfam" id="PF03853">
    <property type="entry name" value="YjeF_N"/>
    <property type="match status" value="1"/>
</dbReference>
<protein>
    <recommendedName>
        <fullName evidence="19">Bifunctional NAD(P)H-hydrate repair enzyme</fullName>
    </recommendedName>
    <alternativeName>
        <fullName evidence="19">Nicotinamide nucleotide repair protein</fullName>
    </alternativeName>
    <domain>
        <recommendedName>
            <fullName evidence="19">ADP-dependent (S)-NAD(P)H-hydrate dehydratase</fullName>
            <ecNumber evidence="19">4.2.1.136</ecNumber>
        </recommendedName>
        <alternativeName>
            <fullName evidence="19">ADP-dependent NAD(P)HX dehydratase</fullName>
        </alternativeName>
    </domain>
    <domain>
        <recommendedName>
            <fullName evidence="19">NAD(P)H-hydrate epimerase</fullName>
            <ecNumber evidence="19">5.1.99.6</ecNumber>
        </recommendedName>
    </domain>
</protein>
<evidence type="ECO:0000256" key="9">
    <source>
        <dbReference type="ARBA" id="ARBA00022958"/>
    </source>
</evidence>
<comment type="similarity">
    <text evidence="17">Belongs to the NnrD/CARKD family.</text>
</comment>
<feature type="binding site" evidence="18">
    <location>
        <position position="133"/>
    </location>
    <ligand>
        <name>K(+)</name>
        <dbReference type="ChEBI" id="CHEBI:29103"/>
    </ligand>
</feature>
<dbReference type="OrthoDB" id="9806925at2"/>
<dbReference type="PANTHER" id="PTHR12592:SF0">
    <property type="entry name" value="ATP-DEPENDENT (S)-NAD(P)H-HYDRATE DEHYDRATASE"/>
    <property type="match status" value="1"/>
</dbReference>
<dbReference type="HAMAP" id="MF_01965">
    <property type="entry name" value="NADHX_dehydratase"/>
    <property type="match status" value="1"/>
</dbReference>
<keyword evidence="11 18" id="KW-0413">Isomerase</keyword>
<dbReference type="EC" id="5.1.99.6" evidence="19"/>
<comment type="catalytic activity">
    <reaction evidence="15 17 19">
        <text>(6S)-NADHX + ADP = AMP + phosphate + NADH + H(+)</text>
        <dbReference type="Rhea" id="RHEA:32223"/>
        <dbReference type="ChEBI" id="CHEBI:15378"/>
        <dbReference type="ChEBI" id="CHEBI:43474"/>
        <dbReference type="ChEBI" id="CHEBI:57945"/>
        <dbReference type="ChEBI" id="CHEBI:64074"/>
        <dbReference type="ChEBI" id="CHEBI:456215"/>
        <dbReference type="ChEBI" id="CHEBI:456216"/>
        <dbReference type="EC" id="4.2.1.136"/>
    </reaction>
</comment>
<feature type="binding site" evidence="18">
    <location>
        <begin position="66"/>
        <end position="70"/>
    </location>
    <ligand>
        <name>(6S)-NADPHX</name>
        <dbReference type="ChEBI" id="CHEBI:64076"/>
    </ligand>
</feature>
<evidence type="ECO:0000256" key="19">
    <source>
        <dbReference type="PIRNR" id="PIRNR017184"/>
    </source>
</evidence>
<dbReference type="Pfam" id="PF01256">
    <property type="entry name" value="Carb_kinase"/>
    <property type="match status" value="1"/>
</dbReference>
<evidence type="ECO:0000256" key="12">
    <source>
        <dbReference type="ARBA" id="ARBA00023239"/>
    </source>
</evidence>
<dbReference type="GO" id="GO:0005524">
    <property type="term" value="F:ATP binding"/>
    <property type="evidence" value="ECO:0007669"/>
    <property type="project" value="UniProtKB-UniRule"/>
</dbReference>
<dbReference type="AlphaFoldDB" id="A0A369WJL1"/>
<keyword evidence="10 17" id="KW-0520">NAD</keyword>
<keyword evidence="6 17" id="KW-0547">Nucleotide-binding</keyword>
<keyword evidence="5 18" id="KW-0479">Metal-binding</keyword>
<feature type="binding site" evidence="18">
    <location>
        <position position="148"/>
    </location>
    <ligand>
        <name>(6S)-NADPHX</name>
        <dbReference type="ChEBI" id="CHEBI:64076"/>
    </ligand>
</feature>
<evidence type="ECO:0000256" key="18">
    <source>
        <dbReference type="HAMAP-Rule" id="MF_01966"/>
    </source>
</evidence>
<comment type="catalytic activity">
    <reaction evidence="1 18 19">
        <text>(6R)-NADHX = (6S)-NADHX</text>
        <dbReference type="Rhea" id="RHEA:32215"/>
        <dbReference type="ChEBI" id="CHEBI:64074"/>
        <dbReference type="ChEBI" id="CHEBI:64075"/>
        <dbReference type="EC" id="5.1.99.6"/>
    </reaction>
</comment>
<dbReference type="RefSeq" id="WP_114695979.1">
    <property type="nucleotide sequence ID" value="NZ_QQOH01000003.1"/>
</dbReference>
<feature type="binding site" evidence="18">
    <location>
        <position position="166"/>
    </location>
    <ligand>
        <name>(6S)-NADPHX</name>
        <dbReference type="ChEBI" id="CHEBI:64076"/>
    </ligand>
</feature>
<evidence type="ECO:0000256" key="7">
    <source>
        <dbReference type="ARBA" id="ARBA00022840"/>
    </source>
</evidence>
<evidence type="ECO:0000256" key="2">
    <source>
        <dbReference type="ARBA" id="ARBA00000909"/>
    </source>
</evidence>
<evidence type="ECO:0000256" key="14">
    <source>
        <dbReference type="ARBA" id="ARBA00025153"/>
    </source>
</evidence>
<dbReference type="NCBIfam" id="TIGR00196">
    <property type="entry name" value="yjeF_cterm"/>
    <property type="match status" value="1"/>
</dbReference>
<feature type="binding site" evidence="17">
    <location>
        <position position="445"/>
    </location>
    <ligand>
        <name>(6S)-NADPHX</name>
        <dbReference type="ChEBI" id="CHEBI:64076"/>
    </ligand>
</feature>
<comment type="caution">
    <text evidence="22">The sequence shown here is derived from an EMBL/GenBank/DDBJ whole genome shotgun (WGS) entry which is preliminary data.</text>
</comment>
<dbReference type="InterPro" id="IPR004443">
    <property type="entry name" value="YjeF_N_dom"/>
</dbReference>
<evidence type="ECO:0000256" key="1">
    <source>
        <dbReference type="ARBA" id="ARBA00000013"/>
    </source>
</evidence>
<keyword evidence="23" id="KW-1185">Reference proteome</keyword>
<keyword evidence="8 17" id="KW-0521">NADP</keyword>
<keyword evidence="13" id="KW-0511">Multifunctional enzyme</keyword>
<feature type="binding site" evidence="17">
    <location>
        <position position="268"/>
    </location>
    <ligand>
        <name>(6S)-NADPHX</name>
        <dbReference type="ChEBI" id="CHEBI:64076"/>
    </ligand>
</feature>
<evidence type="ECO:0000256" key="10">
    <source>
        <dbReference type="ARBA" id="ARBA00023027"/>
    </source>
</evidence>
<evidence type="ECO:0000256" key="5">
    <source>
        <dbReference type="ARBA" id="ARBA00022723"/>
    </source>
</evidence>
<evidence type="ECO:0000259" key="21">
    <source>
        <dbReference type="PROSITE" id="PS51385"/>
    </source>
</evidence>
<dbReference type="PROSITE" id="PS01050">
    <property type="entry name" value="YJEF_C_2"/>
    <property type="match status" value="1"/>
</dbReference>
<evidence type="ECO:0000313" key="23">
    <source>
        <dbReference type="Proteomes" id="UP000253769"/>
    </source>
</evidence>
<feature type="binding site" evidence="18">
    <location>
        <begin position="137"/>
        <end position="143"/>
    </location>
    <ligand>
        <name>(6S)-NADPHX</name>
        <dbReference type="ChEBI" id="CHEBI:64076"/>
    </ligand>
</feature>
<dbReference type="SUPFAM" id="SSF64153">
    <property type="entry name" value="YjeF N-terminal domain-like"/>
    <property type="match status" value="1"/>
</dbReference>
<comment type="similarity">
    <text evidence="3 19">In the N-terminal section; belongs to the NnrE/AIBP family.</text>
</comment>
<dbReference type="EC" id="4.2.1.136" evidence="19"/>
<dbReference type="GO" id="GO:0046872">
    <property type="term" value="F:metal ion binding"/>
    <property type="evidence" value="ECO:0007669"/>
    <property type="project" value="UniProtKB-UniRule"/>
</dbReference>
<evidence type="ECO:0000256" key="6">
    <source>
        <dbReference type="ARBA" id="ARBA00022741"/>
    </source>
</evidence>
<feature type="binding site" evidence="18">
    <location>
        <position position="67"/>
    </location>
    <ligand>
        <name>K(+)</name>
        <dbReference type="ChEBI" id="CHEBI:29103"/>
    </ligand>
</feature>
<evidence type="ECO:0000259" key="20">
    <source>
        <dbReference type="PROSITE" id="PS51383"/>
    </source>
</evidence>
<comment type="similarity">
    <text evidence="18">Belongs to the NnrE/AIBP family.</text>
</comment>
<evidence type="ECO:0000313" key="22">
    <source>
        <dbReference type="EMBL" id="RDE19635.1"/>
    </source>
</evidence>
<dbReference type="SUPFAM" id="SSF53613">
    <property type="entry name" value="Ribokinase-like"/>
    <property type="match status" value="1"/>
</dbReference>
<dbReference type="NCBIfam" id="TIGR00197">
    <property type="entry name" value="yjeF_nterm"/>
    <property type="match status" value="1"/>
</dbReference>
<dbReference type="Gene3D" id="3.40.1190.20">
    <property type="match status" value="1"/>
</dbReference>
<comment type="function">
    <text evidence="17">Catalyzes the dehydration of the S-form of NAD(P)HX at the expense of ADP, which is converted to AMP. Together with NAD(P)HX epimerase, which catalyzes the epimerization of the S- and R-forms, the enzyme allows the repair of both epimers of NAD(P)HX, a damaged form of NAD(P)H that is a result of enzymatic or heat-dependent hydration.</text>
</comment>
<dbReference type="PROSITE" id="PS01049">
    <property type="entry name" value="YJEF_C_1"/>
    <property type="match status" value="1"/>
</dbReference>
<feature type="domain" description="YjeF C-terminal" evidence="20">
    <location>
        <begin position="233"/>
        <end position="504"/>
    </location>
</feature>
<name>A0A369WJL1_9GAMM</name>
<dbReference type="Proteomes" id="UP000253769">
    <property type="component" value="Unassembled WGS sequence"/>
</dbReference>
<dbReference type="InterPro" id="IPR000631">
    <property type="entry name" value="CARKD"/>
</dbReference>
<comment type="function">
    <text evidence="18">Catalyzes the epimerization of the S- and R-forms of NAD(P)HX, a damaged form of NAD(P)H that is a result of enzymatic or heat-dependent hydration. This is a prerequisite for the S-specific NAD(P)H-hydrate dehydratase to allow the repair of both epimers of NAD(P)HX.</text>
</comment>
<keyword evidence="12 17" id="KW-0456">Lyase</keyword>
<evidence type="ECO:0000256" key="16">
    <source>
        <dbReference type="ARBA" id="ARBA00049209"/>
    </source>
</evidence>
<dbReference type="PIRSF" id="PIRSF017184">
    <property type="entry name" value="Nnr"/>
    <property type="match status" value="1"/>
</dbReference>
<feature type="binding site" evidence="18">
    <location>
        <position position="169"/>
    </location>
    <ligand>
        <name>K(+)</name>
        <dbReference type="ChEBI" id="CHEBI:29103"/>
    </ligand>
</feature>
<dbReference type="FunFam" id="3.40.1190.20:FF:000017">
    <property type="entry name" value="Multifunctional fusion protein"/>
    <property type="match status" value="1"/>
</dbReference>
<dbReference type="PROSITE" id="PS51385">
    <property type="entry name" value="YJEF_N"/>
    <property type="match status" value="1"/>
</dbReference>
<feature type="binding site" evidence="17">
    <location>
        <position position="379"/>
    </location>
    <ligand>
        <name>(6S)-NADPHX</name>
        <dbReference type="ChEBI" id="CHEBI:64076"/>
    </ligand>
</feature>
<dbReference type="CDD" id="cd01171">
    <property type="entry name" value="YXKO-related"/>
    <property type="match status" value="1"/>
</dbReference>
<reference evidence="22 23" key="1">
    <citation type="submission" date="2018-07" db="EMBL/GenBank/DDBJ databases">
        <title>Motiliproteus coralliicola sp. nov., a bacterium isolated from Coral.</title>
        <authorList>
            <person name="Wang G."/>
        </authorList>
    </citation>
    <scope>NUCLEOTIDE SEQUENCE [LARGE SCALE GENOMIC DNA]</scope>
    <source>
        <strain evidence="22 23">C34</strain>
    </source>
</reference>
<dbReference type="PANTHER" id="PTHR12592">
    <property type="entry name" value="ATP-DEPENDENT (S)-NAD(P)H-HYDRATE DEHYDRATASE FAMILY MEMBER"/>
    <property type="match status" value="1"/>
</dbReference>
<comment type="catalytic activity">
    <reaction evidence="2 18 19">
        <text>(6R)-NADPHX = (6S)-NADPHX</text>
        <dbReference type="Rhea" id="RHEA:32227"/>
        <dbReference type="ChEBI" id="CHEBI:64076"/>
        <dbReference type="ChEBI" id="CHEBI:64077"/>
        <dbReference type="EC" id="5.1.99.6"/>
    </reaction>
</comment>
<comment type="subunit">
    <text evidence="17">Homotetramer.</text>
</comment>
<feature type="domain" description="YjeF N-terminal" evidence="21">
    <location>
        <begin position="18"/>
        <end position="223"/>
    </location>
</feature>
<comment type="cofactor">
    <cofactor evidence="18 19">
        <name>K(+)</name>
        <dbReference type="ChEBI" id="CHEBI:29103"/>
    </cofactor>
    <text evidence="18 19">Binds 1 potassium ion per subunit.</text>
</comment>
<dbReference type="HAMAP" id="MF_01966">
    <property type="entry name" value="NADHX_epimerase"/>
    <property type="match status" value="1"/>
</dbReference>
<sequence>MPFSPPENGLGLYSAEQTRQLDRSAIQDQGIDGFELMKRAGRAAYRALRQHWPDVRRLTLISGSGNNGGDALVVAAMALEQQFQVQMLLLGGEQTRQKLRGEARQALEWAERRGVEVRAYDPEEDFSGELIVDGLLGTGLSGEVRGDYRSLIERINASGLPVLALDIPSGLCADTGAELGAAIRAQLTISFIGINTGLLTHQGPACCGKVLFDSLSVPDEVYQAIPTGIRVIGPSLLSRCLGPRDRTAHKGSFGHVMVVGGDHGMAGAVLMSSEAALRSGSGLVSVVTRPEHVALCTGHRPEVMTHGVDSGQDLEPLIERASVIAIGPGLGKNAWSGQLLRVVQAQQVSLVVDADGLNLLAEGQLIEPVRRDNWVLTPHPGEAARLLGCTVAEIQADRFSAVKQIQQRYGGVVVLKGAGTLVCDGARIRLCSRGNPGMASGGMGDVLSGVVAALLAQGLDAFDAASVAVEVHGRAADLLAAKAGERGLAATDLIAPIRWLLNPSLAVKQLESSERADFEGING</sequence>
<dbReference type="InterPro" id="IPR030677">
    <property type="entry name" value="Nnr"/>
</dbReference>
<organism evidence="22 23">
    <name type="scientific">Motiliproteus coralliicola</name>
    <dbReference type="NCBI Taxonomy" id="2283196"/>
    <lineage>
        <taxon>Bacteria</taxon>
        <taxon>Pseudomonadati</taxon>
        <taxon>Pseudomonadota</taxon>
        <taxon>Gammaproteobacteria</taxon>
        <taxon>Oceanospirillales</taxon>
        <taxon>Oceanospirillaceae</taxon>
        <taxon>Motiliproteus</taxon>
    </lineage>
</organism>
<comment type="catalytic activity">
    <reaction evidence="16 17 19">
        <text>(6S)-NADPHX + ADP = AMP + phosphate + NADPH + H(+)</text>
        <dbReference type="Rhea" id="RHEA:32235"/>
        <dbReference type="ChEBI" id="CHEBI:15378"/>
        <dbReference type="ChEBI" id="CHEBI:43474"/>
        <dbReference type="ChEBI" id="CHEBI:57783"/>
        <dbReference type="ChEBI" id="CHEBI:64076"/>
        <dbReference type="ChEBI" id="CHEBI:456215"/>
        <dbReference type="ChEBI" id="CHEBI:456216"/>
        <dbReference type="EC" id="4.2.1.136"/>
    </reaction>
</comment>
<evidence type="ECO:0000256" key="17">
    <source>
        <dbReference type="HAMAP-Rule" id="MF_01965"/>
    </source>
</evidence>
<dbReference type="GO" id="GO:0046496">
    <property type="term" value="P:nicotinamide nucleotide metabolic process"/>
    <property type="evidence" value="ECO:0007669"/>
    <property type="project" value="UniProtKB-UniRule"/>
</dbReference>
<dbReference type="InterPro" id="IPR029056">
    <property type="entry name" value="Ribokinase-like"/>
</dbReference>
<dbReference type="InterPro" id="IPR036652">
    <property type="entry name" value="YjeF_N_dom_sf"/>
</dbReference>
<dbReference type="GO" id="GO:0052856">
    <property type="term" value="F:NAD(P)HX epimerase activity"/>
    <property type="evidence" value="ECO:0007669"/>
    <property type="project" value="UniProtKB-UniRule"/>
</dbReference>
<dbReference type="InterPro" id="IPR017953">
    <property type="entry name" value="Carbohydrate_kinase_pred_CS"/>
</dbReference>
<feature type="binding site" evidence="17">
    <location>
        <begin position="416"/>
        <end position="420"/>
    </location>
    <ligand>
        <name>AMP</name>
        <dbReference type="ChEBI" id="CHEBI:456215"/>
    </ligand>
</feature>
<evidence type="ECO:0000256" key="15">
    <source>
        <dbReference type="ARBA" id="ARBA00048238"/>
    </source>
</evidence>
<keyword evidence="9 18" id="KW-0630">Potassium</keyword>